<dbReference type="PANTHER" id="PTHR43102">
    <property type="entry name" value="SLR1143 PROTEIN"/>
    <property type="match status" value="1"/>
</dbReference>
<dbReference type="RefSeq" id="WP_335645319.1">
    <property type="nucleotide sequence ID" value="NZ_CP018799.1"/>
</dbReference>
<dbReference type="SMART" id="SM00065">
    <property type="entry name" value="GAF"/>
    <property type="match status" value="1"/>
</dbReference>
<keyword evidence="3" id="KW-1185">Reference proteome</keyword>
<dbReference type="Proteomes" id="UP000231701">
    <property type="component" value="Chromosome"/>
</dbReference>
<dbReference type="AlphaFoldDB" id="A0A2K8L016"/>
<dbReference type="SUPFAM" id="SSF55781">
    <property type="entry name" value="GAF domain-like"/>
    <property type="match status" value="1"/>
</dbReference>
<dbReference type="InterPro" id="IPR003018">
    <property type="entry name" value="GAF"/>
</dbReference>
<evidence type="ECO:0000259" key="1">
    <source>
        <dbReference type="SMART" id="SM00065"/>
    </source>
</evidence>
<gene>
    <name evidence="2" type="ORF">Ga0123461_0716</name>
</gene>
<organism evidence="2 3">
    <name type="scientific">Mariprofundus aestuarium</name>
    <dbReference type="NCBI Taxonomy" id="1921086"/>
    <lineage>
        <taxon>Bacteria</taxon>
        <taxon>Pseudomonadati</taxon>
        <taxon>Pseudomonadota</taxon>
        <taxon>Candidatius Mariprofundia</taxon>
        <taxon>Mariprofundales</taxon>
        <taxon>Mariprofundaceae</taxon>
        <taxon>Mariprofundus</taxon>
    </lineage>
</organism>
<dbReference type="InterPro" id="IPR029016">
    <property type="entry name" value="GAF-like_dom_sf"/>
</dbReference>
<reference evidence="2 3" key="1">
    <citation type="submission" date="2016-12" db="EMBL/GenBank/DDBJ databases">
        <title>Isolation and genomic insights into novel planktonic Zetaproteobacteria from stratified waters of the Chesapeake Bay.</title>
        <authorList>
            <person name="McAllister S.M."/>
            <person name="Kato S."/>
            <person name="Chan C.S."/>
            <person name="Chiu B.K."/>
            <person name="Field E.K."/>
        </authorList>
    </citation>
    <scope>NUCLEOTIDE SEQUENCE [LARGE SCALE GENOMIC DNA]</scope>
    <source>
        <strain evidence="2 3">CP-5</strain>
    </source>
</reference>
<feature type="domain" description="GAF" evidence="1">
    <location>
        <begin position="15"/>
        <end position="162"/>
    </location>
</feature>
<evidence type="ECO:0000313" key="3">
    <source>
        <dbReference type="Proteomes" id="UP000231701"/>
    </source>
</evidence>
<evidence type="ECO:0000313" key="2">
    <source>
        <dbReference type="EMBL" id="ATX79141.1"/>
    </source>
</evidence>
<accession>A0A2K8L016</accession>
<sequence length="173" mass="19073">MVSPSAPLTLDIPDRKLSTWQRIADLLASSSGVPAALIMRVHPSEIEVFISSHSAGNPYKQNERAQLNSGLYCETVMSTGEPLLVPDALSDPEWNHNPDIELGMVYYLGFPLRWPNGETFGTVCVLDRENNQKATSNGELMALLAKIIESDLEGVFEVAELKRSLEHLQAQLP</sequence>
<name>A0A2K8L016_MARES</name>
<dbReference type="Gene3D" id="3.30.450.40">
    <property type="match status" value="1"/>
</dbReference>
<protein>
    <submittedName>
        <fullName evidence="2">GAF domain-containing protein</fullName>
    </submittedName>
</protein>
<proteinExistence type="predicted"/>
<dbReference type="Pfam" id="PF01590">
    <property type="entry name" value="GAF"/>
    <property type="match status" value="1"/>
</dbReference>
<dbReference type="PANTHER" id="PTHR43102:SF2">
    <property type="entry name" value="GAF DOMAIN-CONTAINING PROTEIN"/>
    <property type="match status" value="1"/>
</dbReference>
<dbReference type="EMBL" id="CP018799">
    <property type="protein sequence ID" value="ATX79141.1"/>
    <property type="molecule type" value="Genomic_DNA"/>
</dbReference>
<dbReference type="KEGG" id="maes:Ga0123461_0716"/>